<dbReference type="PANTHER" id="PTHR31736:SF19">
    <property type="entry name" value="PECTIN LYASE SUPERFAMILY PROTEIN-RELATED"/>
    <property type="match status" value="1"/>
</dbReference>
<keyword evidence="5 6" id="KW-0326">Glycosidase</keyword>
<dbReference type="EMBL" id="FZOU01000001">
    <property type="protein sequence ID" value="SNS38060.1"/>
    <property type="molecule type" value="Genomic_DNA"/>
</dbReference>
<evidence type="ECO:0000256" key="3">
    <source>
        <dbReference type="ARBA" id="ARBA00023157"/>
    </source>
</evidence>
<dbReference type="GO" id="GO:0046576">
    <property type="term" value="F:rhamnogalacturonan alpha-L-rhamnopyranosyl-(1-&gt;4)-alpha-D-galactopyranosyluronide lyase activity"/>
    <property type="evidence" value="ECO:0007669"/>
    <property type="project" value="UniProtKB-ARBA"/>
</dbReference>
<organism evidence="8 9">
    <name type="scientific">Granulicella rosea</name>
    <dbReference type="NCBI Taxonomy" id="474952"/>
    <lineage>
        <taxon>Bacteria</taxon>
        <taxon>Pseudomonadati</taxon>
        <taxon>Acidobacteriota</taxon>
        <taxon>Terriglobia</taxon>
        <taxon>Terriglobales</taxon>
        <taxon>Acidobacteriaceae</taxon>
        <taxon>Granulicella</taxon>
    </lineage>
</organism>
<sequence>MQRTIKTALGCSVVSCFLTLGAAAQTYATGDSRTVGTPSYPAVCQTLTAQFSTSQRSSPPTSDDTSRLQTALNACAGTGKSVVLASSGSDNAFYSDKLTVNGEGLVVDSGVTLEGNNSYSSQSELIYIEGTNSFLGGTGAIDGRGDLSAISGTPRLVQTNSANNFIAYQITLQQAAHPNLYIQGGNGATVYGVTILTPATRANADGIDIDSIANVSVINSSIEAGDDGIAVKTNASAASNITVKGTKLYGTHGLSIGSQTFDGVTNVLFTGNYVYGNDHSGTASGDANAINIKTDSECGGLVKQVTYQNTCITNAKHLIVVNAAYGSCSGTSGTPQFQDILVNGVKSVSSISGAYTELAGYNSSNLAQVYLANISLDVTTQSGDKDATVYLDNSNITPSGTGVTTSTFTTSGSVPTCSF</sequence>
<evidence type="ECO:0000313" key="9">
    <source>
        <dbReference type="Proteomes" id="UP000198356"/>
    </source>
</evidence>
<evidence type="ECO:0000256" key="1">
    <source>
        <dbReference type="ARBA" id="ARBA00008834"/>
    </source>
</evidence>
<feature type="chain" id="PRO_5012760200" evidence="7">
    <location>
        <begin position="25"/>
        <end position="419"/>
    </location>
</feature>
<dbReference type="InterPro" id="IPR000743">
    <property type="entry name" value="Glyco_hydro_28"/>
</dbReference>
<name>A0A239E018_9BACT</name>
<keyword evidence="2 6" id="KW-0378">Hydrolase</keyword>
<keyword evidence="9" id="KW-1185">Reference proteome</keyword>
<dbReference type="GO" id="GO:0005975">
    <property type="term" value="P:carbohydrate metabolic process"/>
    <property type="evidence" value="ECO:0007669"/>
    <property type="project" value="InterPro"/>
</dbReference>
<dbReference type="GO" id="GO:0004650">
    <property type="term" value="F:polygalacturonase activity"/>
    <property type="evidence" value="ECO:0007669"/>
    <property type="project" value="InterPro"/>
</dbReference>
<dbReference type="PANTHER" id="PTHR31736">
    <property type="match status" value="1"/>
</dbReference>
<gene>
    <name evidence="8" type="ORF">SAMN05421770_101739</name>
</gene>
<comment type="similarity">
    <text evidence="1 6">Belongs to the glycosyl hydrolase 28 family.</text>
</comment>
<feature type="signal peptide" evidence="7">
    <location>
        <begin position="1"/>
        <end position="24"/>
    </location>
</feature>
<evidence type="ECO:0000256" key="2">
    <source>
        <dbReference type="ARBA" id="ARBA00022801"/>
    </source>
</evidence>
<keyword evidence="7" id="KW-0732">Signal</keyword>
<dbReference type="SUPFAM" id="SSF51126">
    <property type="entry name" value="Pectin lyase-like"/>
    <property type="match status" value="1"/>
</dbReference>
<reference evidence="8 9" key="1">
    <citation type="submission" date="2017-06" db="EMBL/GenBank/DDBJ databases">
        <authorList>
            <person name="Kim H.J."/>
            <person name="Triplett B.A."/>
        </authorList>
    </citation>
    <scope>NUCLEOTIDE SEQUENCE [LARGE SCALE GENOMIC DNA]</scope>
    <source>
        <strain evidence="8 9">DSM 18704</strain>
    </source>
</reference>
<evidence type="ECO:0000313" key="8">
    <source>
        <dbReference type="EMBL" id="SNS38060.1"/>
    </source>
</evidence>
<dbReference type="InterPro" id="IPR006626">
    <property type="entry name" value="PbH1"/>
</dbReference>
<dbReference type="Gene3D" id="2.160.20.10">
    <property type="entry name" value="Single-stranded right-handed beta-helix, Pectin lyase-like"/>
    <property type="match status" value="1"/>
</dbReference>
<evidence type="ECO:0000256" key="7">
    <source>
        <dbReference type="SAM" id="SignalP"/>
    </source>
</evidence>
<protein>
    <submittedName>
        <fullName evidence="8">Polygalacturonase</fullName>
    </submittedName>
</protein>
<dbReference type="InterPro" id="IPR011050">
    <property type="entry name" value="Pectin_lyase_fold/virulence"/>
</dbReference>
<dbReference type="InterPro" id="IPR012334">
    <property type="entry name" value="Pectin_lyas_fold"/>
</dbReference>
<dbReference type="SMART" id="SM00710">
    <property type="entry name" value="PbH1"/>
    <property type="match status" value="4"/>
</dbReference>
<evidence type="ECO:0000256" key="5">
    <source>
        <dbReference type="ARBA" id="ARBA00023295"/>
    </source>
</evidence>
<dbReference type="Proteomes" id="UP000198356">
    <property type="component" value="Unassembled WGS sequence"/>
</dbReference>
<dbReference type="Pfam" id="PF00295">
    <property type="entry name" value="Glyco_hydro_28"/>
    <property type="match status" value="1"/>
</dbReference>
<keyword evidence="4" id="KW-0325">Glycoprotein</keyword>
<keyword evidence="3" id="KW-1015">Disulfide bond</keyword>
<evidence type="ECO:0000256" key="6">
    <source>
        <dbReference type="RuleBase" id="RU361169"/>
    </source>
</evidence>
<dbReference type="OrthoDB" id="182481at2"/>
<dbReference type="RefSeq" id="WP_089407009.1">
    <property type="nucleotide sequence ID" value="NZ_FZOU01000001.1"/>
</dbReference>
<dbReference type="AlphaFoldDB" id="A0A239E018"/>
<proteinExistence type="inferred from homology"/>
<evidence type="ECO:0000256" key="4">
    <source>
        <dbReference type="ARBA" id="ARBA00023180"/>
    </source>
</evidence>
<accession>A0A239E018</accession>